<dbReference type="OrthoDB" id="9971063at2759"/>
<accession>A0A4Y2MEN8</accession>
<reference evidence="1 2" key="1">
    <citation type="journal article" date="2019" name="Sci. Rep.">
        <title>Orb-weaving spider Araneus ventricosus genome elucidates the spidroin gene catalogue.</title>
        <authorList>
            <person name="Kono N."/>
            <person name="Nakamura H."/>
            <person name="Ohtoshi R."/>
            <person name="Moran D.A.P."/>
            <person name="Shinohara A."/>
            <person name="Yoshida Y."/>
            <person name="Fujiwara M."/>
            <person name="Mori M."/>
            <person name="Tomita M."/>
            <person name="Arakawa K."/>
        </authorList>
    </citation>
    <scope>NUCLEOTIDE SEQUENCE [LARGE SCALE GENOMIC DNA]</scope>
</reference>
<dbReference type="Proteomes" id="UP000499080">
    <property type="component" value="Unassembled WGS sequence"/>
</dbReference>
<dbReference type="EMBL" id="BGPR01007179">
    <property type="protein sequence ID" value="GBN24932.1"/>
    <property type="molecule type" value="Genomic_DNA"/>
</dbReference>
<protein>
    <recommendedName>
        <fullName evidence="3">Transposable element Tc3 transposase</fullName>
    </recommendedName>
</protein>
<proteinExistence type="predicted"/>
<comment type="caution">
    <text evidence="1">The sequence shown here is derived from an EMBL/GenBank/DDBJ whole genome shotgun (WGS) entry which is preliminary data.</text>
</comment>
<gene>
    <name evidence="1" type="ORF">AVEN_244629_1</name>
</gene>
<keyword evidence="2" id="KW-1185">Reference proteome</keyword>
<name>A0A4Y2MEN8_ARAVE</name>
<dbReference type="InterPro" id="IPR036397">
    <property type="entry name" value="RNaseH_sf"/>
</dbReference>
<dbReference type="PANTHER" id="PTHR47326">
    <property type="entry name" value="TRANSPOSABLE ELEMENT TC3 TRANSPOSASE-LIKE PROTEIN"/>
    <property type="match status" value="1"/>
</dbReference>
<dbReference type="GO" id="GO:0003676">
    <property type="term" value="F:nucleic acid binding"/>
    <property type="evidence" value="ECO:0007669"/>
    <property type="project" value="InterPro"/>
</dbReference>
<evidence type="ECO:0000313" key="1">
    <source>
        <dbReference type="EMBL" id="GBN24932.1"/>
    </source>
</evidence>
<dbReference type="PANTHER" id="PTHR47326:SF1">
    <property type="entry name" value="HTH PSQ-TYPE DOMAIN-CONTAINING PROTEIN"/>
    <property type="match status" value="1"/>
</dbReference>
<dbReference type="AlphaFoldDB" id="A0A4Y2MEN8"/>
<sequence length="131" mass="15519">MTYSTVRQVRRRILCYFPYEFQSVHQLSDGEAEVRETFALQFLARMAVNEAWSWNILWSDEAHFFLNCQLNTHNCIWPIENPHAIHQVFLHPAKVTVWDGFTAKLVIRPYFLTVDSNRVCNLLRYSKRTPG</sequence>
<organism evidence="1 2">
    <name type="scientific">Araneus ventricosus</name>
    <name type="common">Orbweaver spider</name>
    <name type="synonym">Epeira ventricosa</name>
    <dbReference type="NCBI Taxonomy" id="182803"/>
    <lineage>
        <taxon>Eukaryota</taxon>
        <taxon>Metazoa</taxon>
        <taxon>Ecdysozoa</taxon>
        <taxon>Arthropoda</taxon>
        <taxon>Chelicerata</taxon>
        <taxon>Arachnida</taxon>
        <taxon>Araneae</taxon>
        <taxon>Araneomorphae</taxon>
        <taxon>Entelegynae</taxon>
        <taxon>Araneoidea</taxon>
        <taxon>Araneidae</taxon>
        <taxon>Araneus</taxon>
    </lineage>
</organism>
<dbReference type="Gene3D" id="3.30.420.10">
    <property type="entry name" value="Ribonuclease H-like superfamily/Ribonuclease H"/>
    <property type="match status" value="1"/>
</dbReference>
<evidence type="ECO:0008006" key="3">
    <source>
        <dbReference type="Google" id="ProtNLM"/>
    </source>
</evidence>
<evidence type="ECO:0000313" key="2">
    <source>
        <dbReference type="Proteomes" id="UP000499080"/>
    </source>
</evidence>